<accession>A0ABS7BTB0</accession>
<evidence type="ECO:0000259" key="2">
    <source>
        <dbReference type="PROSITE" id="PS51186"/>
    </source>
</evidence>
<reference evidence="3 4" key="1">
    <citation type="submission" date="2021-07" db="EMBL/GenBank/DDBJ databases">
        <title>Sphingomonas sp.</title>
        <authorList>
            <person name="Feng G."/>
            <person name="Li J."/>
            <person name="Pan M."/>
        </authorList>
    </citation>
    <scope>NUCLEOTIDE SEQUENCE [LARGE SCALE GENOMIC DNA]</scope>
    <source>
        <strain evidence="3 4">RRHST34</strain>
    </source>
</reference>
<name>A0ABS7BTB0_9SPHN</name>
<dbReference type="RefSeq" id="WP_219750429.1">
    <property type="nucleotide sequence ID" value="NZ_JAHXZN010000010.1"/>
</dbReference>
<feature type="domain" description="N-acetyltransferase" evidence="2">
    <location>
        <begin position="10"/>
        <end position="157"/>
    </location>
</feature>
<evidence type="ECO:0000313" key="3">
    <source>
        <dbReference type="EMBL" id="MBW6532837.1"/>
    </source>
</evidence>
<evidence type="ECO:0000256" key="1">
    <source>
        <dbReference type="SAM" id="Phobius"/>
    </source>
</evidence>
<dbReference type="EMBL" id="JAHXZN010000010">
    <property type="protein sequence ID" value="MBW6532837.1"/>
    <property type="molecule type" value="Genomic_DNA"/>
</dbReference>
<keyword evidence="4" id="KW-1185">Reference proteome</keyword>
<feature type="transmembrane region" description="Helical" evidence="1">
    <location>
        <begin position="48"/>
        <end position="69"/>
    </location>
</feature>
<sequence>MPETGAPAELIVRPARGEDVAGIDSLLRTCFARPDEADLVRRLCVDGAMVLMMAAVDGATGAIVGAVAFSRMAVTVNDRAVPAVALAPLAVAPAYRRRGVGEALVQAGLERLEAERVVLCFVLGDAAYYRRFGFHEDYAANFVSPYAGEHLLALPLQGGLMPCGVRGDARHADAFAVLGGE</sequence>
<gene>
    <name evidence="3" type="ORF">KZ820_19000</name>
</gene>
<dbReference type="SUPFAM" id="SSF55729">
    <property type="entry name" value="Acyl-CoA N-acyltransferases (Nat)"/>
    <property type="match status" value="1"/>
</dbReference>
<evidence type="ECO:0000313" key="4">
    <source>
        <dbReference type="Proteomes" id="UP000759103"/>
    </source>
</evidence>
<proteinExistence type="predicted"/>
<protein>
    <submittedName>
        <fullName evidence="3">N-acetyltransferase</fullName>
    </submittedName>
</protein>
<keyword evidence="1" id="KW-0472">Membrane</keyword>
<dbReference type="InterPro" id="IPR016181">
    <property type="entry name" value="Acyl_CoA_acyltransferase"/>
</dbReference>
<comment type="caution">
    <text evidence="3">The sequence shown here is derived from an EMBL/GenBank/DDBJ whole genome shotgun (WGS) entry which is preliminary data.</text>
</comment>
<dbReference type="PROSITE" id="PS51186">
    <property type="entry name" value="GNAT"/>
    <property type="match status" value="1"/>
</dbReference>
<keyword evidence="1" id="KW-1133">Transmembrane helix</keyword>
<dbReference type="Proteomes" id="UP000759103">
    <property type="component" value="Unassembled WGS sequence"/>
</dbReference>
<dbReference type="InterPro" id="IPR000182">
    <property type="entry name" value="GNAT_dom"/>
</dbReference>
<keyword evidence="1" id="KW-0812">Transmembrane</keyword>
<organism evidence="3 4">
    <name type="scientific">Sphingomonas citri</name>
    <dbReference type="NCBI Taxonomy" id="2862499"/>
    <lineage>
        <taxon>Bacteria</taxon>
        <taxon>Pseudomonadati</taxon>
        <taxon>Pseudomonadota</taxon>
        <taxon>Alphaproteobacteria</taxon>
        <taxon>Sphingomonadales</taxon>
        <taxon>Sphingomonadaceae</taxon>
        <taxon>Sphingomonas</taxon>
    </lineage>
</organism>
<dbReference type="Pfam" id="PF13527">
    <property type="entry name" value="Acetyltransf_9"/>
    <property type="match status" value="1"/>
</dbReference>
<dbReference type="Gene3D" id="3.40.630.30">
    <property type="match status" value="1"/>
</dbReference>